<evidence type="ECO:0000256" key="1">
    <source>
        <dbReference type="ARBA" id="ARBA00023125"/>
    </source>
</evidence>
<protein>
    <submittedName>
        <fullName evidence="3">Transcriptional regulator, MerR family, putative</fullName>
    </submittedName>
</protein>
<dbReference type="SUPFAM" id="SSF89082">
    <property type="entry name" value="Antibiotic binding domain of TipA-like multidrug resistance regulators"/>
    <property type="match status" value="1"/>
</dbReference>
<dbReference type="Pfam" id="PF13411">
    <property type="entry name" value="MerR_1"/>
    <property type="match status" value="1"/>
</dbReference>
<dbReference type="InterPro" id="IPR009061">
    <property type="entry name" value="DNA-bd_dom_put_sf"/>
</dbReference>
<dbReference type="AlphaFoldDB" id="A0A0H2WWX4"/>
<name>A0A0H2WWX4_STAAC</name>
<dbReference type="SUPFAM" id="SSF46955">
    <property type="entry name" value="Putative DNA-binding domain"/>
    <property type="match status" value="1"/>
</dbReference>
<sequence length="246" mass="29127">MAYTYTLKDIIEITGVTKRTLHYYDEIGLLVPDKNDKNYRVYKQQDLEKLQKILILKSFDFDIAKIKQYISYDNEQLRKLLSEQISKLDKKISDLQLIRRSVCEFIKGLSLIDTSILNKTLQSQYDKEASIKYGHTKAYQSFIRRKDSLQSQDIRHKLTTIFNKFNHMSLSHYPIQDCSDLVFEWKAFMNTIADFDDETLCCIAKTYEDDTRFKDYFNSYDNQNLASYISEAVNYFLSNVNKSDNF</sequence>
<dbReference type="KEGG" id="sac:SACOL2388"/>
<dbReference type="Proteomes" id="UP000000530">
    <property type="component" value="Chromosome"/>
</dbReference>
<dbReference type="InterPro" id="IPR000551">
    <property type="entry name" value="MerR-type_HTH_dom"/>
</dbReference>
<organism evidence="3 4">
    <name type="scientific">Staphylococcus aureus (strain COL)</name>
    <dbReference type="NCBI Taxonomy" id="93062"/>
    <lineage>
        <taxon>Bacteria</taxon>
        <taxon>Bacillati</taxon>
        <taxon>Bacillota</taxon>
        <taxon>Bacilli</taxon>
        <taxon>Bacillales</taxon>
        <taxon>Staphylococcaceae</taxon>
        <taxon>Staphylococcus</taxon>
    </lineage>
</organism>
<dbReference type="SMR" id="A0A0H2WWX4"/>
<dbReference type="PANTHER" id="PTHR30204">
    <property type="entry name" value="REDOX-CYCLING DRUG-SENSING TRANSCRIPTIONAL ACTIVATOR SOXR"/>
    <property type="match status" value="1"/>
</dbReference>
<dbReference type="CDD" id="cd01106">
    <property type="entry name" value="HTH_TipAL-Mta"/>
    <property type="match status" value="1"/>
</dbReference>
<dbReference type="Gene3D" id="1.10.490.50">
    <property type="entry name" value="Antibiotic binding domain of TipA-like multidrug resistance regulators"/>
    <property type="match status" value="1"/>
</dbReference>
<dbReference type="RefSeq" id="WP_000332063.1">
    <property type="nucleotide sequence ID" value="NC_002951.2"/>
</dbReference>
<dbReference type="PANTHER" id="PTHR30204:SF96">
    <property type="entry name" value="CHROMOSOME-ANCHORING PROTEIN RACA"/>
    <property type="match status" value="1"/>
</dbReference>
<dbReference type="SMART" id="SM00422">
    <property type="entry name" value="HTH_MERR"/>
    <property type="match status" value="1"/>
</dbReference>
<dbReference type="InterPro" id="IPR047057">
    <property type="entry name" value="MerR_fam"/>
</dbReference>
<accession>A0A0H2WWX4</accession>
<dbReference type="InterPro" id="IPR036244">
    <property type="entry name" value="TipA-like_antibiotic-bd"/>
</dbReference>
<dbReference type="Gene3D" id="1.10.1660.10">
    <property type="match status" value="1"/>
</dbReference>
<feature type="domain" description="HTH merR-type" evidence="2">
    <location>
        <begin position="4"/>
        <end position="72"/>
    </location>
</feature>
<evidence type="ECO:0000313" key="3">
    <source>
        <dbReference type="EMBL" id="AAW37213.1"/>
    </source>
</evidence>
<dbReference type="Pfam" id="PF07739">
    <property type="entry name" value="TipAS"/>
    <property type="match status" value="1"/>
</dbReference>
<keyword evidence="1" id="KW-0238">DNA-binding</keyword>
<dbReference type="InterPro" id="IPR012925">
    <property type="entry name" value="TipAS_dom"/>
</dbReference>
<dbReference type="GO" id="GO:0003700">
    <property type="term" value="F:DNA-binding transcription factor activity"/>
    <property type="evidence" value="ECO:0007669"/>
    <property type="project" value="InterPro"/>
</dbReference>
<dbReference type="EMBL" id="CP000046">
    <property type="protein sequence ID" value="AAW37213.1"/>
    <property type="molecule type" value="Genomic_DNA"/>
</dbReference>
<gene>
    <name evidence="3" type="ordered locus">SACOL2388</name>
</gene>
<proteinExistence type="predicted"/>
<dbReference type="PROSITE" id="PS50937">
    <property type="entry name" value="HTH_MERR_2"/>
    <property type="match status" value="1"/>
</dbReference>
<evidence type="ECO:0000313" key="4">
    <source>
        <dbReference type="Proteomes" id="UP000000530"/>
    </source>
</evidence>
<dbReference type="GO" id="GO:0003677">
    <property type="term" value="F:DNA binding"/>
    <property type="evidence" value="ECO:0007669"/>
    <property type="project" value="UniProtKB-KW"/>
</dbReference>
<evidence type="ECO:0000259" key="2">
    <source>
        <dbReference type="PROSITE" id="PS50937"/>
    </source>
</evidence>
<dbReference type="HOGENOM" id="CLU_060077_0_6_9"/>
<reference evidence="3 4" key="1">
    <citation type="journal article" date="2005" name="J. Bacteriol.">
        <title>Insights on evolution of virulence and resistance from the complete genome analysis of an early methicillin-resistant Staphylococcus aureus strain and a biofilm-producing methicillin-resistant Staphylococcus epidermidis strain.</title>
        <authorList>
            <person name="Gill S.R."/>
            <person name="Fouts D.E."/>
            <person name="Archer G.L."/>
            <person name="Mongodin E.F."/>
            <person name="Deboy R.T."/>
            <person name="Ravel J."/>
            <person name="Paulsen I.T."/>
            <person name="Kolonay J.F."/>
            <person name="Brinkac L."/>
            <person name="Beanan M."/>
            <person name="Dodson R.J."/>
            <person name="Daugherty S.C."/>
            <person name="Madupu R."/>
            <person name="Angiuoli S.V."/>
            <person name="Durkin A.S."/>
            <person name="Haft D.H."/>
            <person name="Vamathevan J."/>
            <person name="Khouri H."/>
            <person name="Utterback T."/>
            <person name="Lee C."/>
            <person name="Dimitrov G."/>
            <person name="Jiang L."/>
            <person name="Qin H."/>
            <person name="Weidman J."/>
            <person name="Tran K."/>
            <person name="Kang K."/>
            <person name="Hance I.R."/>
            <person name="Nelson K.E."/>
            <person name="Fraser C.M."/>
        </authorList>
    </citation>
    <scope>NUCLEOTIDE SEQUENCE [LARGE SCALE GENOMIC DNA]</scope>
    <source>
        <strain evidence="3 4">COL</strain>
    </source>
</reference>